<dbReference type="InterPro" id="IPR001841">
    <property type="entry name" value="Znf_RING"/>
</dbReference>
<evidence type="ECO:0000259" key="5">
    <source>
        <dbReference type="PROSITE" id="PS50089"/>
    </source>
</evidence>
<dbReference type="AlphaFoldDB" id="A0A7R9AA07"/>
<evidence type="ECO:0000256" key="3">
    <source>
        <dbReference type="PROSITE-ProRule" id="PRU00175"/>
    </source>
</evidence>
<gene>
    <name evidence="6" type="ORF">DSTB1V02_LOCUS9967</name>
</gene>
<sequence>MSQRKEGAVDTCDLCRTCQPCDNKKDLVLVELTNRLFVRDDRTWFESLRATRGIAMGASASGSWMHNPPRVVMSSNASGSYIQTRGGVIMSSSPSGSFIQTPGGVIVSSTPAGSWMQTPSGVVVSASDLGSYVRTPSGVVVSSSPFGSCICKPSRVMMSATRHGCFGQNGADVGTKKECFERGGFPSWKIFRVGAEAGSQVDAPAEDDGDKCIICFAPYDLLHPMVALPCGHFYGLPCIHDWMARKQECPLCKRRAVFPDIVVEAVKGLKARRRKTKDLLAEDEGKIFLQIGSFRYPKKLETIRINLPYPYYGNGSWPEVCLFVRDLKKKARHEDDDDTILHFQKLLQAAGVGNLISKIIPYHQLRVEYGHVRLKEALCSQFDVFLADGSIAHRIPSLLGKTFFKRKKLPVSVKLERGKLEKVLKGAIQGIQLPILSFRADSFLTQVGKLNQTNEELVENILSVIGGLRERFPGGWHNVRNLYIKSDSMNVSIPIYISLGSRNKVEVPDVKEEEVEPVVGEVGHKVVAIYPDGQVQVIRSKDEDDDEESDEEDPKKKSRRKNLGKESQLVLNRKGIPMKKHKLSKAKERKSPSHEGTSAFITESVVDKDEDQKMGIEEKGGKMSPLSSYSTRGDSLNIGSLQNRKKRKLGSQISANKGIKLGDLDDISLSQEAKETLPYVNGVAARKVEKRKKKNAWNTWEVTPKQSTEIKVEGKRSLDEVSPQMHSSLVESPLLATKAEQVPKKGKKKVEIPSLEKAVKEVKEVEHENHLEVLRQSSIGRRHFKGVQIPIQKKKMKKPGKGLHASFSVLDTISPSTKGILKATSLPQSTEAKRVHFSPKVRVKRLMK</sequence>
<dbReference type="SUPFAM" id="SSF57850">
    <property type="entry name" value="RING/U-box"/>
    <property type="match status" value="1"/>
</dbReference>
<dbReference type="Proteomes" id="UP000677054">
    <property type="component" value="Unassembled WGS sequence"/>
</dbReference>
<dbReference type="Gene3D" id="3.30.40.10">
    <property type="entry name" value="Zinc/RING finger domain, C3HC4 (zinc finger)"/>
    <property type="match status" value="1"/>
</dbReference>
<dbReference type="PROSITE" id="PS50089">
    <property type="entry name" value="ZF_RING_2"/>
    <property type="match status" value="1"/>
</dbReference>
<accession>A0A7R9AA07</accession>
<name>A0A7R9AA07_9CRUS</name>
<keyword evidence="1 3" id="KW-0479">Metal-binding</keyword>
<evidence type="ECO:0000256" key="4">
    <source>
        <dbReference type="SAM" id="MobiDB-lite"/>
    </source>
</evidence>
<dbReference type="Gene3D" id="3.30.190.20">
    <property type="match status" value="1"/>
</dbReference>
<dbReference type="InterPro" id="IPR023674">
    <property type="entry name" value="Ribosomal_uL1-like"/>
</dbReference>
<dbReference type="GO" id="GO:0016567">
    <property type="term" value="P:protein ubiquitination"/>
    <property type="evidence" value="ECO:0007669"/>
    <property type="project" value="InterPro"/>
</dbReference>
<dbReference type="GO" id="GO:0004842">
    <property type="term" value="F:ubiquitin-protein transferase activity"/>
    <property type="evidence" value="ECO:0007669"/>
    <property type="project" value="InterPro"/>
</dbReference>
<feature type="compositionally biased region" description="Acidic residues" evidence="4">
    <location>
        <begin position="543"/>
        <end position="552"/>
    </location>
</feature>
<dbReference type="GO" id="GO:0008270">
    <property type="term" value="F:zinc ion binding"/>
    <property type="evidence" value="ECO:0007669"/>
    <property type="project" value="UniProtKB-KW"/>
</dbReference>
<dbReference type="InterPro" id="IPR028364">
    <property type="entry name" value="Ribosomal_uL1/biogenesis"/>
</dbReference>
<dbReference type="CDD" id="cd00403">
    <property type="entry name" value="Ribosomal_L1"/>
    <property type="match status" value="1"/>
</dbReference>
<reference evidence="6" key="1">
    <citation type="submission" date="2020-11" db="EMBL/GenBank/DDBJ databases">
        <authorList>
            <person name="Tran Van P."/>
        </authorList>
    </citation>
    <scope>NUCLEOTIDE SEQUENCE</scope>
</reference>
<feature type="region of interest" description="Disordered" evidence="4">
    <location>
        <begin position="537"/>
        <end position="649"/>
    </location>
</feature>
<dbReference type="EMBL" id="LR902221">
    <property type="protein sequence ID" value="CAD7250185.1"/>
    <property type="molecule type" value="Genomic_DNA"/>
</dbReference>
<protein>
    <recommendedName>
        <fullName evidence="5">RING-type domain-containing protein</fullName>
    </recommendedName>
</protein>
<dbReference type="OrthoDB" id="10251727at2759"/>
<proteinExistence type="predicted"/>
<feature type="compositionally biased region" description="Polar residues" evidence="4">
    <location>
        <begin position="625"/>
        <end position="642"/>
    </location>
</feature>
<dbReference type="Gene3D" id="3.40.50.790">
    <property type="match status" value="1"/>
</dbReference>
<dbReference type="PANTHER" id="PTHR16047:SF7">
    <property type="entry name" value="E3 UBIQUITIN-PROTEIN LIGASE RFWD3"/>
    <property type="match status" value="1"/>
</dbReference>
<dbReference type="InterPro" id="IPR013083">
    <property type="entry name" value="Znf_RING/FYVE/PHD"/>
</dbReference>
<dbReference type="Pfam" id="PF13639">
    <property type="entry name" value="zf-RING_2"/>
    <property type="match status" value="1"/>
</dbReference>
<dbReference type="SUPFAM" id="SSF56808">
    <property type="entry name" value="Ribosomal protein L1"/>
    <property type="match status" value="1"/>
</dbReference>
<dbReference type="InterPro" id="IPR037381">
    <property type="entry name" value="RFWD3"/>
</dbReference>
<keyword evidence="7" id="KW-1185">Reference proteome</keyword>
<dbReference type="Pfam" id="PF00687">
    <property type="entry name" value="Ribosomal_L1"/>
    <property type="match status" value="1"/>
</dbReference>
<evidence type="ECO:0000256" key="2">
    <source>
        <dbReference type="ARBA" id="ARBA00022833"/>
    </source>
</evidence>
<dbReference type="EMBL" id="CAJPEV010002704">
    <property type="protein sequence ID" value="CAG0897795.1"/>
    <property type="molecule type" value="Genomic_DNA"/>
</dbReference>
<keyword evidence="2" id="KW-0862">Zinc</keyword>
<evidence type="ECO:0000313" key="7">
    <source>
        <dbReference type="Proteomes" id="UP000677054"/>
    </source>
</evidence>
<feature type="domain" description="RING-type" evidence="5">
    <location>
        <begin position="212"/>
        <end position="253"/>
    </location>
</feature>
<evidence type="ECO:0000313" key="6">
    <source>
        <dbReference type="EMBL" id="CAD7250185.1"/>
    </source>
</evidence>
<dbReference type="PANTHER" id="PTHR16047">
    <property type="entry name" value="RFWD3 PROTEIN"/>
    <property type="match status" value="1"/>
</dbReference>
<feature type="compositionally biased region" description="Basic and acidic residues" evidence="4">
    <location>
        <begin position="605"/>
        <end position="621"/>
    </location>
</feature>
<evidence type="ECO:0000256" key="1">
    <source>
        <dbReference type="ARBA" id="ARBA00022771"/>
    </source>
</evidence>
<dbReference type="GO" id="GO:0005634">
    <property type="term" value="C:nucleus"/>
    <property type="evidence" value="ECO:0007669"/>
    <property type="project" value="InterPro"/>
</dbReference>
<organism evidence="6">
    <name type="scientific">Darwinula stevensoni</name>
    <dbReference type="NCBI Taxonomy" id="69355"/>
    <lineage>
        <taxon>Eukaryota</taxon>
        <taxon>Metazoa</taxon>
        <taxon>Ecdysozoa</taxon>
        <taxon>Arthropoda</taxon>
        <taxon>Crustacea</taxon>
        <taxon>Oligostraca</taxon>
        <taxon>Ostracoda</taxon>
        <taxon>Podocopa</taxon>
        <taxon>Podocopida</taxon>
        <taxon>Darwinulocopina</taxon>
        <taxon>Darwinuloidea</taxon>
        <taxon>Darwinulidae</taxon>
        <taxon>Darwinula</taxon>
    </lineage>
</organism>
<dbReference type="InterPro" id="IPR016095">
    <property type="entry name" value="Ribosomal_uL1_3-a/b-sand"/>
</dbReference>
<keyword evidence="1 3" id="KW-0863">Zinc-finger</keyword>
<dbReference type="GO" id="GO:0036297">
    <property type="term" value="P:interstrand cross-link repair"/>
    <property type="evidence" value="ECO:0007669"/>
    <property type="project" value="InterPro"/>
</dbReference>
<dbReference type="SMART" id="SM00184">
    <property type="entry name" value="RING"/>
    <property type="match status" value="1"/>
</dbReference>